<feature type="coiled-coil region" evidence="1">
    <location>
        <begin position="92"/>
        <end position="119"/>
    </location>
</feature>
<evidence type="ECO:0000313" key="2">
    <source>
        <dbReference type="EMBL" id="KVI11275.1"/>
    </source>
</evidence>
<dbReference type="AlphaFoldDB" id="A0A103YLL3"/>
<sequence length="131" mass="15228">MNNLNSSSNIFLNEFYIPDYILDSLLSFAPVCPTIIFVNSKSGGQMGGELLVTYRSVLNENQVFDFGEEDPDKVLRRLYVFDFGEEDPDKVLRRLYVTLENLKLNRDALTTKIEKHLRIIVLNLLIYEHMH</sequence>
<accession>A0A103YLL3</accession>
<dbReference type="Gramene" id="KVI11275">
    <property type="protein sequence ID" value="KVI11275"/>
    <property type="gene ID" value="Ccrd_010317"/>
</dbReference>
<feature type="non-terminal residue" evidence="2">
    <location>
        <position position="131"/>
    </location>
</feature>
<keyword evidence="1" id="KW-0175">Coiled coil</keyword>
<reference evidence="2 3" key="1">
    <citation type="journal article" date="2016" name="Sci. Rep.">
        <title>The genome sequence of the outbreeding globe artichoke constructed de novo incorporating a phase-aware low-pass sequencing strategy of F1 progeny.</title>
        <authorList>
            <person name="Scaglione D."/>
            <person name="Reyes-Chin-Wo S."/>
            <person name="Acquadro A."/>
            <person name="Froenicke L."/>
            <person name="Portis E."/>
            <person name="Beitel C."/>
            <person name="Tirone M."/>
            <person name="Mauro R."/>
            <person name="Lo Monaco A."/>
            <person name="Mauromicale G."/>
            <person name="Faccioli P."/>
            <person name="Cattivelli L."/>
            <person name="Rieseberg L."/>
            <person name="Michelmore R."/>
            <person name="Lanteri S."/>
        </authorList>
    </citation>
    <scope>NUCLEOTIDE SEQUENCE [LARGE SCALE GENOMIC DNA]</scope>
    <source>
        <strain evidence="2">2C</strain>
    </source>
</reference>
<keyword evidence="3" id="KW-1185">Reference proteome</keyword>
<evidence type="ECO:0000313" key="3">
    <source>
        <dbReference type="Proteomes" id="UP000243975"/>
    </source>
</evidence>
<name>A0A103YLL3_CYNCS</name>
<dbReference type="Proteomes" id="UP000243975">
    <property type="component" value="Unassembled WGS sequence"/>
</dbReference>
<dbReference type="EMBL" id="LEKV01000484">
    <property type="protein sequence ID" value="KVI11275.1"/>
    <property type="molecule type" value="Genomic_DNA"/>
</dbReference>
<gene>
    <name evidence="2" type="ORF">Ccrd_010317</name>
</gene>
<evidence type="ECO:0000256" key="1">
    <source>
        <dbReference type="SAM" id="Coils"/>
    </source>
</evidence>
<proteinExistence type="predicted"/>
<organism evidence="2 3">
    <name type="scientific">Cynara cardunculus var. scolymus</name>
    <name type="common">Globe artichoke</name>
    <name type="synonym">Cynara scolymus</name>
    <dbReference type="NCBI Taxonomy" id="59895"/>
    <lineage>
        <taxon>Eukaryota</taxon>
        <taxon>Viridiplantae</taxon>
        <taxon>Streptophyta</taxon>
        <taxon>Embryophyta</taxon>
        <taxon>Tracheophyta</taxon>
        <taxon>Spermatophyta</taxon>
        <taxon>Magnoliopsida</taxon>
        <taxon>eudicotyledons</taxon>
        <taxon>Gunneridae</taxon>
        <taxon>Pentapetalae</taxon>
        <taxon>asterids</taxon>
        <taxon>campanulids</taxon>
        <taxon>Asterales</taxon>
        <taxon>Asteraceae</taxon>
        <taxon>Carduoideae</taxon>
        <taxon>Cardueae</taxon>
        <taxon>Carduinae</taxon>
        <taxon>Cynara</taxon>
    </lineage>
</organism>
<protein>
    <submittedName>
        <fullName evidence="2">Uncharacterized protein</fullName>
    </submittedName>
</protein>
<comment type="caution">
    <text evidence="2">The sequence shown here is derived from an EMBL/GenBank/DDBJ whole genome shotgun (WGS) entry which is preliminary data.</text>
</comment>